<dbReference type="OrthoDB" id="1523976at2759"/>
<evidence type="ECO:0000259" key="1">
    <source>
        <dbReference type="Pfam" id="PF03478"/>
    </source>
</evidence>
<dbReference type="AlphaFoldDB" id="A0A9N7N170"/>
<dbReference type="InterPro" id="IPR005174">
    <property type="entry name" value="KIB1-4_b-propeller"/>
</dbReference>
<comment type="caution">
    <text evidence="2">The sequence shown here is derived from an EMBL/GenBank/DDBJ whole genome shotgun (WGS) entry which is preliminary data.</text>
</comment>
<reference evidence="2" key="1">
    <citation type="submission" date="2019-12" db="EMBL/GenBank/DDBJ databases">
        <authorList>
            <person name="Scholes J."/>
        </authorList>
    </citation>
    <scope>NUCLEOTIDE SEQUENCE</scope>
</reference>
<sequence length="347" mass="39557">MVLCRRGGPAALKMATKSYNGLIFNSFTRHGPKLSTMINANVPKTKRSSSTSPWLMLPPVFQGNNKNKKLDMFYQFYSLGLDRVLSVPKRSTPSSCDDDSCVPGDNLDIVGSSRGWLALFKEENYCDLFLSNPLTGRHIKLPSLDPLSYKGLNVHNVIISSDDPFEQDCRVLITCSPNDRLAFCCPGHTNSEWTRIGHPSTSFQFDSLTYSSRQKLFFCAKGPSSRTDHIETWDLHDPLSPKMVPLPVTVDKHNYPVASHSELESELKHLCAYDAVFLVLSEHTDELFQVRQYVWHLMAHFSIMSITRGVLMKACRTRLLGLMFTSMNQRREKWIIWIVTWVGWHYS</sequence>
<gene>
    <name evidence="2" type="ORF">SHERM_21447</name>
</gene>
<dbReference type="Pfam" id="PF03478">
    <property type="entry name" value="Beta-prop_KIB1-4"/>
    <property type="match status" value="1"/>
</dbReference>
<proteinExistence type="predicted"/>
<organism evidence="2 3">
    <name type="scientific">Striga hermonthica</name>
    <name type="common">Purple witchweed</name>
    <name type="synonym">Buchnera hermonthica</name>
    <dbReference type="NCBI Taxonomy" id="68872"/>
    <lineage>
        <taxon>Eukaryota</taxon>
        <taxon>Viridiplantae</taxon>
        <taxon>Streptophyta</taxon>
        <taxon>Embryophyta</taxon>
        <taxon>Tracheophyta</taxon>
        <taxon>Spermatophyta</taxon>
        <taxon>Magnoliopsida</taxon>
        <taxon>eudicotyledons</taxon>
        <taxon>Gunneridae</taxon>
        <taxon>Pentapetalae</taxon>
        <taxon>asterids</taxon>
        <taxon>lamiids</taxon>
        <taxon>Lamiales</taxon>
        <taxon>Orobanchaceae</taxon>
        <taxon>Buchnereae</taxon>
        <taxon>Striga</taxon>
    </lineage>
</organism>
<dbReference type="PANTHER" id="PTHR44259:SF37">
    <property type="entry name" value="DUF1618 DOMAIN-CONTAINING PROTEIN"/>
    <property type="match status" value="1"/>
</dbReference>
<evidence type="ECO:0000313" key="2">
    <source>
        <dbReference type="EMBL" id="CAA0824506.1"/>
    </source>
</evidence>
<evidence type="ECO:0000313" key="3">
    <source>
        <dbReference type="Proteomes" id="UP001153555"/>
    </source>
</evidence>
<protein>
    <recommendedName>
        <fullName evidence="1">KIB1-4 beta-propeller domain-containing protein</fullName>
    </recommendedName>
</protein>
<name>A0A9N7N170_STRHE</name>
<dbReference type="PANTHER" id="PTHR44259">
    <property type="entry name" value="OS07G0183000 PROTEIN-RELATED"/>
    <property type="match status" value="1"/>
</dbReference>
<dbReference type="Proteomes" id="UP001153555">
    <property type="component" value="Unassembled WGS sequence"/>
</dbReference>
<dbReference type="EMBL" id="CACSLK010024742">
    <property type="protein sequence ID" value="CAA0824506.1"/>
    <property type="molecule type" value="Genomic_DNA"/>
</dbReference>
<feature type="domain" description="KIB1-4 beta-propeller" evidence="1">
    <location>
        <begin position="107"/>
        <end position="300"/>
    </location>
</feature>
<keyword evidence="3" id="KW-1185">Reference proteome</keyword>
<accession>A0A9N7N170</accession>
<dbReference type="InterPro" id="IPR050942">
    <property type="entry name" value="F-box_BR-signaling"/>
</dbReference>